<dbReference type="Proteomes" id="UP000824190">
    <property type="component" value="Unassembled WGS sequence"/>
</dbReference>
<reference evidence="3" key="1">
    <citation type="journal article" date="2021" name="PeerJ">
        <title>Extensive microbial diversity within the chicken gut microbiome revealed by metagenomics and culture.</title>
        <authorList>
            <person name="Gilroy R."/>
            <person name="Ravi A."/>
            <person name="Getino M."/>
            <person name="Pursley I."/>
            <person name="Horton D.L."/>
            <person name="Alikhan N.F."/>
            <person name="Baker D."/>
            <person name="Gharbi K."/>
            <person name="Hall N."/>
            <person name="Watson M."/>
            <person name="Adriaenssens E.M."/>
            <person name="Foster-Nyarko E."/>
            <person name="Jarju S."/>
            <person name="Secka A."/>
            <person name="Antonio M."/>
            <person name="Oren A."/>
            <person name="Chaudhuri R.R."/>
            <person name="La Ragione R."/>
            <person name="Hildebrand F."/>
            <person name="Pallen M.J."/>
        </authorList>
    </citation>
    <scope>NUCLEOTIDE SEQUENCE</scope>
    <source>
        <strain evidence="3">CHK32-1732</strain>
    </source>
</reference>
<dbReference type="Gene3D" id="3.40.50.620">
    <property type="entry name" value="HUPs"/>
    <property type="match status" value="1"/>
</dbReference>
<sequence>MTKTIVTGVDSSQTALRAAEKAAELADNYGGTLHICTAFSTSSTDALSSIRSRSSGRTSSSEYKKLIAGVSAAAEQIAESVAAILREVHPDLTIEVSSVPGNPADALLKKSRELDADLIVVGNKRVQGVSRILGSIARKVSAEAPCDLYIAHTTQR</sequence>
<dbReference type="PANTHER" id="PTHR46268:SF6">
    <property type="entry name" value="UNIVERSAL STRESS PROTEIN UP12"/>
    <property type="match status" value="1"/>
</dbReference>
<reference evidence="3" key="2">
    <citation type="submission" date="2021-04" db="EMBL/GenBank/DDBJ databases">
        <authorList>
            <person name="Gilroy R."/>
        </authorList>
    </citation>
    <scope>NUCLEOTIDE SEQUENCE</scope>
    <source>
        <strain evidence="3">CHK32-1732</strain>
    </source>
</reference>
<dbReference type="EMBL" id="DXGC01000086">
    <property type="protein sequence ID" value="HIW92041.1"/>
    <property type="molecule type" value="Genomic_DNA"/>
</dbReference>
<comment type="similarity">
    <text evidence="1">Belongs to the universal stress protein A family.</text>
</comment>
<dbReference type="InterPro" id="IPR006015">
    <property type="entry name" value="Universal_stress_UspA"/>
</dbReference>
<dbReference type="AlphaFoldDB" id="A0A9D1UMJ0"/>
<accession>A0A9D1UMJ0</accession>
<protein>
    <submittedName>
        <fullName evidence="3">Universal stress protein</fullName>
    </submittedName>
</protein>
<dbReference type="PANTHER" id="PTHR46268">
    <property type="entry name" value="STRESS RESPONSE PROTEIN NHAX"/>
    <property type="match status" value="1"/>
</dbReference>
<evidence type="ECO:0000313" key="4">
    <source>
        <dbReference type="Proteomes" id="UP000824190"/>
    </source>
</evidence>
<evidence type="ECO:0000259" key="2">
    <source>
        <dbReference type="Pfam" id="PF00582"/>
    </source>
</evidence>
<dbReference type="InterPro" id="IPR006016">
    <property type="entry name" value="UspA"/>
</dbReference>
<name>A0A9D1UMJ0_9CORY</name>
<dbReference type="CDD" id="cd00293">
    <property type="entry name" value="USP-like"/>
    <property type="match status" value="1"/>
</dbReference>
<evidence type="ECO:0000256" key="1">
    <source>
        <dbReference type="ARBA" id="ARBA00008791"/>
    </source>
</evidence>
<proteinExistence type="inferred from homology"/>
<dbReference type="Pfam" id="PF00582">
    <property type="entry name" value="Usp"/>
    <property type="match status" value="1"/>
</dbReference>
<dbReference type="PRINTS" id="PR01438">
    <property type="entry name" value="UNVRSLSTRESS"/>
</dbReference>
<dbReference type="InterPro" id="IPR014729">
    <property type="entry name" value="Rossmann-like_a/b/a_fold"/>
</dbReference>
<feature type="domain" description="UspA" evidence="2">
    <location>
        <begin position="1"/>
        <end position="151"/>
    </location>
</feature>
<organism evidence="3 4">
    <name type="scientific">Candidatus Corynebacterium avicola</name>
    <dbReference type="NCBI Taxonomy" id="2838527"/>
    <lineage>
        <taxon>Bacteria</taxon>
        <taxon>Bacillati</taxon>
        <taxon>Actinomycetota</taxon>
        <taxon>Actinomycetes</taxon>
        <taxon>Mycobacteriales</taxon>
        <taxon>Corynebacteriaceae</taxon>
        <taxon>Corynebacterium</taxon>
    </lineage>
</organism>
<comment type="caution">
    <text evidence="3">The sequence shown here is derived from an EMBL/GenBank/DDBJ whole genome shotgun (WGS) entry which is preliminary data.</text>
</comment>
<dbReference type="SUPFAM" id="SSF52402">
    <property type="entry name" value="Adenine nucleotide alpha hydrolases-like"/>
    <property type="match status" value="1"/>
</dbReference>
<evidence type="ECO:0000313" key="3">
    <source>
        <dbReference type="EMBL" id="HIW92041.1"/>
    </source>
</evidence>
<gene>
    <name evidence="3" type="ORF">H9870_10310</name>
</gene>